<dbReference type="AlphaFoldDB" id="A0AAV5VKW0"/>
<keyword evidence="1" id="KW-0812">Transmembrane</keyword>
<evidence type="ECO:0000313" key="2">
    <source>
        <dbReference type="EMBL" id="GMT19034.1"/>
    </source>
</evidence>
<accession>A0AAV5VKW0</accession>
<name>A0AAV5VKW0_9BILA</name>
<evidence type="ECO:0000256" key="1">
    <source>
        <dbReference type="SAM" id="Phobius"/>
    </source>
</evidence>
<dbReference type="EMBL" id="BTSY01000003">
    <property type="protein sequence ID" value="GMT19034.1"/>
    <property type="molecule type" value="Genomic_DNA"/>
</dbReference>
<dbReference type="Proteomes" id="UP001432322">
    <property type="component" value="Unassembled WGS sequence"/>
</dbReference>
<evidence type="ECO:0000313" key="3">
    <source>
        <dbReference type="Proteomes" id="UP001432322"/>
    </source>
</evidence>
<gene>
    <name evidence="2" type="ORF">PFISCL1PPCAC_10331</name>
</gene>
<keyword evidence="3" id="KW-1185">Reference proteome</keyword>
<reference evidence="2" key="1">
    <citation type="submission" date="2023-10" db="EMBL/GenBank/DDBJ databases">
        <title>Genome assembly of Pristionchus species.</title>
        <authorList>
            <person name="Yoshida K."/>
            <person name="Sommer R.J."/>
        </authorList>
    </citation>
    <scope>NUCLEOTIDE SEQUENCE</scope>
    <source>
        <strain evidence="2">RS5133</strain>
    </source>
</reference>
<sequence>ISDNKKNWTCPSNKTMWFIEYYKEYDYNAPIDALYCDGPFWRVDIKGKLRVPLPHSNFICLSPDRKNPFVENEEDLPKEEEQTEEKIVSKRQIPPILKHFPVVETIIIVLSILVMIGSGGIVYYTHTQQKKKKGGEYSEETAN</sequence>
<organism evidence="2 3">
    <name type="scientific">Pristionchus fissidentatus</name>
    <dbReference type="NCBI Taxonomy" id="1538716"/>
    <lineage>
        <taxon>Eukaryota</taxon>
        <taxon>Metazoa</taxon>
        <taxon>Ecdysozoa</taxon>
        <taxon>Nematoda</taxon>
        <taxon>Chromadorea</taxon>
        <taxon>Rhabditida</taxon>
        <taxon>Rhabditina</taxon>
        <taxon>Diplogasteromorpha</taxon>
        <taxon>Diplogasteroidea</taxon>
        <taxon>Neodiplogasteridae</taxon>
        <taxon>Pristionchus</taxon>
    </lineage>
</organism>
<comment type="caution">
    <text evidence="2">The sequence shown here is derived from an EMBL/GenBank/DDBJ whole genome shotgun (WGS) entry which is preliminary data.</text>
</comment>
<protein>
    <submittedName>
        <fullName evidence="2">Uncharacterized protein</fullName>
    </submittedName>
</protein>
<proteinExistence type="predicted"/>
<feature type="transmembrane region" description="Helical" evidence="1">
    <location>
        <begin position="105"/>
        <end position="124"/>
    </location>
</feature>
<feature type="non-terminal residue" evidence="2">
    <location>
        <position position="1"/>
    </location>
</feature>
<keyword evidence="1" id="KW-1133">Transmembrane helix</keyword>
<keyword evidence="1" id="KW-0472">Membrane</keyword>